<name>A0A2U2IZV3_9SPHN</name>
<evidence type="ECO:0008006" key="5">
    <source>
        <dbReference type="Google" id="ProtNLM"/>
    </source>
</evidence>
<keyword evidence="1" id="KW-0175">Coiled coil</keyword>
<keyword evidence="4" id="KW-1185">Reference proteome</keyword>
<feature type="transmembrane region" description="Helical" evidence="2">
    <location>
        <begin position="17"/>
        <end position="38"/>
    </location>
</feature>
<reference evidence="3 4" key="1">
    <citation type="submission" date="2018-05" db="EMBL/GenBank/DDBJ databases">
        <title>Genome of Sphingosinicella humi QZX222.</title>
        <authorList>
            <person name="Qiao Z."/>
            <person name="Wang G."/>
        </authorList>
    </citation>
    <scope>NUCLEOTIDE SEQUENCE [LARGE SCALE GENOMIC DNA]</scope>
    <source>
        <strain evidence="3 4">QZX222</strain>
    </source>
</reference>
<dbReference type="EMBL" id="QFFF01000001">
    <property type="protein sequence ID" value="PWG01620.1"/>
    <property type="molecule type" value="Genomic_DNA"/>
</dbReference>
<keyword evidence="2" id="KW-1133">Transmembrane helix</keyword>
<proteinExistence type="predicted"/>
<organism evidence="3 4">
    <name type="scientific">Allosphingosinicella humi</name>
    <dbReference type="NCBI Taxonomy" id="2068657"/>
    <lineage>
        <taxon>Bacteria</taxon>
        <taxon>Pseudomonadati</taxon>
        <taxon>Pseudomonadota</taxon>
        <taxon>Alphaproteobacteria</taxon>
        <taxon>Sphingomonadales</taxon>
        <taxon>Sphingomonadaceae</taxon>
        <taxon>Allosphingosinicella</taxon>
    </lineage>
</organism>
<keyword evidence="2" id="KW-0812">Transmembrane</keyword>
<comment type="caution">
    <text evidence="3">The sequence shown here is derived from an EMBL/GenBank/DDBJ whole genome shotgun (WGS) entry which is preliminary data.</text>
</comment>
<sequence length="96" mass="10842">MTIEIEGLAQMITGMEIAAWIGGVAFMLIAGLALYLLVRPPRRREEPTPIADDELDREDLRALVDRMERRLAVLERTIDDERPGRANGAEQAKRIN</sequence>
<dbReference type="AlphaFoldDB" id="A0A2U2IZV3"/>
<gene>
    <name evidence="3" type="ORF">DF286_01090</name>
</gene>
<keyword evidence="2" id="KW-0472">Membrane</keyword>
<evidence type="ECO:0000313" key="4">
    <source>
        <dbReference type="Proteomes" id="UP000245916"/>
    </source>
</evidence>
<evidence type="ECO:0000256" key="1">
    <source>
        <dbReference type="SAM" id="Coils"/>
    </source>
</evidence>
<evidence type="ECO:0000313" key="3">
    <source>
        <dbReference type="EMBL" id="PWG01620.1"/>
    </source>
</evidence>
<dbReference type="Proteomes" id="UP000245916">
    <property type="component" value="Unassembled WGS sequence"/>
</dbReference>
<dbReference type="OrthoDB" id="9958694at2"/>
<feature type="coiled-coil region" evidence="1">
    <location>
        <begin position="50"/>
        <end position="77"/>
    </location>
</feature>
<accession>A0A2U2IZV3</accession>
<protein>
    <recommendedName>
        <fullName evidence="5">Envelope stress response membrane protein PspB</fullName>
    </recommendedName>
</protein>
<evidence type="ECO:0000256" key="2">
    <source>
        <dbReference type="SAM" id="Phobius"/>
    </source>
</evidence>
<dbReference type="RefSeq" id="WP_109269761.1">
    <property type="nucleotide sequence ID" value="NZ_QFFF01000001.1"/>
</dbReference>